<evidence type="ECO:0000256" key="1">
    <source>
        <dbReference type="ARBA" id="ARBA00002056"/>
    </source>
</evidence>
<evidence type="ECO:0000256" key="6">
    <source>
        <dbReference type="ARBA" id="ARBA00022556"/>
    </source>
</evidence>
<evidence type="ECO:0000256" key="2">
    <source>
        <dbReference type="ARBA" id="ARBA00007868"/>
    </source>
</evidence>
<sequence>MSPPTIFLVAGEASGDLLGARLMARLKERTRGAVRFDGVGGPLMQAEGLVSRFPMQELSVMGIAEVAPRIPQLLRRIRETAAAVIDTKPAIVVTIDAPDFSFRVAKRVARAEDHPPLVHYVAPTVWAWRSGRARKIARFLDHLLALFPFEPPYFEREGLACSFVGHPAIEGGAGKGDGDAFRRLHGLRTDQKLLVMLPGSRHGEVARMLPVFIETVRRLLQRHPDLAVVVPVASSVRDAVLLGLGELAVSPIVVDGEEAKFDAFAAADAALAASGTVTLELALSRTPTVVTYKASWLTAALVRAVLKTKFAALPNIVLGRMAMPELIQERCNPVDLSAEVDRLLSDAGARTEQRRAGEQVAAAMGFGGASPSMRAADIVLTLTANGGRG</sequence>
<comment type="caution">
    <text evidence="12">The sequence shown here is derived from an EMBL/GenBank/DDBJ whole genome shotgun (WGS) entry which is preliminary data.</text>
</comment>
<proteinExistence type="inferred from homology"/>
<evidence type="ECO:0000256" key="3">
    <source>
        <dbReference type="ARBA" id="ARBA00012687"/>
    </source>
</evidence>
<keyword evidence="6 11" id="KW-0441">Lipid A biosynthesis</keyword>
<dbReference type="Proteomes" id="UP000681075">
    <property type="component" value="Unassembled WGS sequence"/>
</dbReference>
<evidence type="ECO:0000256" key="5">
    <source>
        <dbReference type="ARBA" id="ARBA00022516"/>
    </source>
</evidence>
<comment type="pathway">
    <text evidence="11">Bacterial outer membrane biogenesis; LPS lipid A biosynthesis.</text>
</comment>
<evidence type="ECO:0000256" key="11">
    <source>
        <dbReference type="HAMAP-Rule" id="MF_00392"/>
    </source>
</evidence>
<accession>A0A8S8X9P1</accession>
<dbReference type="PANTHER" id="PTHR30372:SF4">
    <property type="entry name" value="LIPID-A-DISACCHARIDE SYNTHASE, MITOCHONDRIAL-RELATED"/>
    <property type="match status" value="1"/>
</dbReference>
<keyword evidence="7 11" id="KW-0328">Glycosyltransferase</keyword>
<dbReference type="SUPFAM" id="SSF53756">
    <property type="entry name" value="UDP-Glycosyltransferase/glycogen phosphorylase"/>
    <property type="match status" value="1"/>
</dbReference>
<protein>
    <recommendedName>
        <fullName evidence="4 11">Lipid-A-disaccharide synthase</fullName>
        <ecNumber evidence="3 11">2.4.1.182</ecNumber>
    </recommendedName>
</protein>
<evidence type="ECO:0000256" key="4">
    <source>
        <dbReference type="ARBA" id="ARBA00020902"/>
    </source>
</evidence>
<evidence type="ECO:0000256" key="7">
    <source>
        <dbReference type="ARBA" id="ARBA00022676"/>
    </source>
</evidence>
<dbReference type="GO" id="GO:0009245">
    <property type="term" value="P:lipid A biosynthetic process"/>
    <property type="evidence" value="ECO:0007669"/>
    <property type="project" value="UniProtKB-UniRule"/>
</dbReference>
<evidence type="ECO:0000256" key="9">
    <source>
        <dbReference type="ARBA" id="ARBA00023098"/>
    </source>
</evidence>
<reference evidence="12" key="1">
    <citation type="submission" date="2021-02" db="EMBL/GenBank/DDBJ databases">
        <title>Genome sequence of Rhodospirillales sp. strain TMPK1 isolated from soil.</title>
        <authorList>
            <person name="Nakai R."/>
            <person name="Kusada H."/>
            <person name="Tamaki H."/>
        </authorList>
    </citation>
    <scope>NUCLEOTIDE SEQUENCE</scope>
    <source>
        <strain evidence="12">TMPK1</strain>
    </source>
</reference>
<keyword evidence="13" id="KW-1185">Reference proteome</keyword>
<evidence type="ECO:0000256" key="10">
    <source>
        <dbReference type="ARBA" id="ARBA00048975"/>
    </source>
</evidence>
<dbReference type="InterPro" id="IPR003835">
    <property type="entry name" value="Glyco_trans_19"/>
</dbReference>
<keyword evidence="8 11" id="KW-0808">Transferase</keyword>
<evidence type="ECO:0000313" key="13">
    <source>
        <dbReference type="Proteomes" id="UP000681075"/>
    </source>
</evidence>
<dbReference type="Pfam" id="PF02684">
    <property type="entry name" value="LpxB"/>
    <property type="match status" value="1"/>
</dbReference>
<dbReference type="EC" id="2.4.1.182" evidence="3 11"/>
<dbReference type="NCBIfam" id="TIGR00215">
    <property type="entry name" value="lpxB"/>
    <property type="match status" value="1"/>
</dbReference>
<comment type="similarity">
    <text evidence="2 11">Belongs to the LpxB family.</text>
</comment>
<evidence type="ECO:0000313" key="12">
    <source>
        <dbReference type="EMBL" id="GIL38581.1"/>
    </source>
</evidence>
<comment type="function">
    <text evidence="1 11">Condensation of UDP-2,3-diacylglucosamine and 2,3-diacylglucosamine-1-phosphate to form lipid A disaccharide, a precursor of lipid A, a phosphorylated glycolipid that anchors the lipopolysaccharide to the outer membrane of the cell.</text>
</comment>
<dbReference type="HAMAP" id="MF_00392">
    <property type="entry name" value="LpxB"/>
    <property type="match status" value="1"/>
</dbReference>
<dbReference type="GO" id="GO:0005543">
    <property type="term" value="F:phospholipid binding"/>
    <property type="evidence" value="ECO:0007669"/>
    <property type="project" value="TreeGrafter"/>
</dbReference>
<evidence type="ECO:0000256" key="8">
    <source>
        <dbReference type="ARBA" id="ARBA00022679"/>
    </source>
</evidence>
<gene>
    <name evidence="11" type="primary">lpxB</name>
    <name evidence="12" type="ORF">TMPK1_08180</name>
</gene>
<organism evidence="12 13">
    <name type="scientific">Roseiterribacter gracilis</name>
    <dbReference type="NCBI Taxonomy" id="2812848"/>
    <lineage>
        <taxon>Bacteria</taxon>
        <taxon>Pseudomonadati</taxon>
        <taxon>Pseudomonadota</taxon>
        <taxon>Alphaproteobacteria</taxon>
        <taxon>Rhodospirillales</taxon>
        <taxon>Roseiterribacteraceae</taxon>
        <taxon>Roseiterribacter</taxon>
    </lineage>
</organism>
<dbReference type="AlphaFoldDB" id="A0A8S8X9P1"/>
<comment type="catalytic activity">
    <reaction evidence="10 11">
        <text>a lipid X + a UDP-2-N,3-O-bis[(3R)-3-hydroxyacyl]-alpha-D-glucosamine = a lipid A disaccharide + UDP + H(+)</text>
        <dbReference type="Rhea" id="RHEA:67828"/>
        <dbReference type="ChEBI" id="CHEBI:15378"/>
        <dbReference type="ChEBI" id="CHEBI:58223"/>
        <dbReference type="ChEBI" id="CHEBI:137748"/>
        <dbReference type="ChEBI" id="CHEBI:176338"/>
        <dbReference type="ChEBI" id="CHEBI:176343"/>
        <dbReference type="EC" id="2.4.1.182"/>
    </reaction>
</comment>
<keyword evidence="5 11" id="KW-0444">Lipid biosynthesis</keyword>
<dbReference type="RefSeq" id="WP_420241620.1">
    <property type="nucleotide sequence ID" value="NZ_BOPV01000001.1"/>
</dbReference>
<dbReference type="GO" id="GO:0008915">
    <property type="term" value="F:lipid-A-disaccharide synthase activity"/>
    <property type="evidence" value="ECO:0007669"/>
    <property type="project" value="UniProtKB-UniRule"/>
</dbReference>
<name>A0A8S8X9P1_9PROT</name>
<dbReference type="GO" id="GO:0016020">
    <property type="term" value="C:membrane"/>
    <property type="evidence" value="ECO:0007669"/>
    <property type="project" value="GOC"/>
</dbReference>
<dbReference type="EMBL" id="BOPV01000001">
    <property type="protein sequence ID" value="GIL38581.1"/>
    <property type="molecule type" value="Genomic_DNA"/>
</dbReference>
<dbReference type="PANTHER" id="PTHR30372">
    <property type="entry name" value="LIPID-A-DISACCHARIDE SYNTHASE"/>
    <property type="match status" value="1"/>
</dbReference>
<keyword evidence="9 11" id="KW-0443">Lipid metabolism</keyword>